<protein>
    <submittedName>
        <fullName evidence="3">Transmembrane protein</fullName>
    </submittedName>
</protein>
<organism evidence="2 3">
    <name type="scientific">Heterorhabditis bacteriophora</name>
    <name type="common">Entomopathogenic nematode worm</name>
    <dbReference type="NCBI Taxonomy" id="37862"/>
    <lineage>
        <taxon>Eukaryota</taxon>
        <taxon>Metazoa</taxon>
        <taxon>Ecdysozoa</taxon>
        <taxon>Nematoda</taxon>
        <taxon>Chromadorea</taxon>
        <taxon>Rhabditida</taxon>
        <taxon>Rhabditina</taxon>
        <taxon>Rhabditomorpha</taxon>
        <taxon>Strongyloidea</taxon>
        <taxon>Heterorhabditidae</taxon>
        <taxon>Heterorhabditis</taxon>
    </lineage>
</organism>
<dbReference type="AlphaFoldDB" id="A0A1I7W6W5"/>
<accession>A0A1I7W6W5</accession>
<sequence length="306" mass="35365">MNFIGKSFFKFQYQHLMHISSPCQNTHHLTAIGQTKILLRILGTSNHSNIGRASTTIEHLNRIKNNLSRPIIYLKKCSLLLLSFIYGNKNDVMIFEIFLKLEASPSLLFILMMLVSFSDLHSHLQLHFIFSYLLLSIFPELLQSTTVLLQISSVQCLNLSLKLRVISIGRVKLNKHFIVSIAVFLLNCILFHADYLLLLFQTTTQLFFYLLLLNSCRILSKIVMQPESRQIVQILLGNVPPQWKVLRAIGELVFAPHSECYSRKSYKYSNFVISENVGPIFRSLEDYEKILFIMPNPQDFHCKVII</sequence>
<evidence type="ECO:0000256" key="1">
    <source>
        <dbReference type="SAM" id="Phobius"/>
    </source>
</evidence>
<proteinExistence type="predicted"/>
<keyword evidence="1" id="KW-0812">Transmembrane</keyword>
<keyword evidence="1" id="KW-0472">Membrane</keyword>
<dbReference type="Proteomes" id="UP000095283">
    <property type="component" value="Unplaced"/>
</dbReference>
<feature type="transmembrane region" description="Helical" evidence="1">
    <location>
        <begin position="177"/>
        <end position="200"/>
    </location>
</feature>
<name>A0A1I7W6W5_HETBA</name>
<keyword evidence="1" id="KW-1133">Transmembrane helix</keyword>
<reference evidence="3" key="1">
    <citation type="submission" date="2016-11" db="UniProtKB">
        <authorList>
            <consortium name="WormBaseParasite"/>
        </authorList>
    </citation>
    <scope>IDENTIFICATION</scope>
</reference>
<evidence type="ECO:0000313" key="2">
    <source>
        <dbReference type="Proteomes" id="UP000095283"/>
    </source>
</evidence>
<keyword evidence="2" id="KW-1185">Reference proteome</keyword>
<dbReference type="WBParaSite" id="Hba_00349">
    <property type="protein sequence ID" value="Hba_00349"/>
    <property type="gene ID" value="Hba_00349"/>
</dbReference>
<evidence type="ECO:0000313" key="3">
    <source>
        <dbReference type="WBParaSite" id="Hba_00349"/>
    </source>
</evidence>